<sequence length="792" mass="87846">MWKIQLVTAWRRLKNNKSYAIINIAGLGASLACAILLFLFINYHLRFDNFHPGSDRIYRISSRTTYGGVEGFNTGVPQPLGKALRNDYPYFENVAMRAEVTEPLVTIGEGNDRKKFDARSVFTEPAYFNILHLPMVSGTPASALGEPYGAIITEETAARFFPGQHAVGKQFTTANGVYTVKAIAKNIPKNSDHRFDIFLSYSTFKDYNAFLASDSIWGGISSSIQCFIKLKPGVNARLPANALPEVIAKNNPEDRGLMFFIMLPLRDLHFDTRFSGTIQKKYLWSLGWMGAFLVFTACINFINLSTAQSLSRSREIGVRKALGSTRWQIFGQFLSETFLLVAAAVITASVIVSLSLPQLNKTLFTDIPLNSQTIILLAGVAIILLLAVMLLAGYYPGVKQARLNPVKGMRAQTRPQGNKGVSIRKTLIVLQFAIMQVMIVGALVISRQMHFSMNTDGYLHKNGILLLRIPEKNASTLHTLRQRITQLAGVETASFCHAAPLSATNMATSMRMDGREKDEDFQVAIKYADDHYLETFGIQLVAGANLPASDTVNGMLVNEMLVKKLNVASAEAIIGQTIRVNNVRTVVRGVFKDFHNRSFHTNLQPLSLHSDIRRFSELAIRINMQQSAALMPAIEKIWSETFPDYLYNHRFLDQDIAAMYEAETLLKQLVEIFALVAVLIGCLGLYGLISFMAEQKKKEIGVRKVLGASVPSVIWLFGREFTIMLVAGFVLSAPLSWWLMNSWLEGFQYRIGVGPGIYGITVALCAAITLLTVGYSSIRAALMNPAVSLKTE</sequence>
<feature type="transmembrane region" description="Helical" evidence="6">
    <location>
        <begin position="20"/>
        <end position="41"/>
    </location>
</feature>
<feature type="domain" description="MacB-like periplasmic core" evidence="8">
    <location>
        <begin position="493"/>
        <end position="599"/>
    </location>
</feature>
<dbReference type="Pfam" id="PF12704">
    <property type="entry name" value="MacB_PCD"/>
    <property type="match status" value="2"/>
</dbReference>
<evidence type="ECO:0000313" key="9">
    <source>
        <dbReference type="EMBL" id="WZN39873.1"/>
    </source>
</evidence>
<feature type="transmembrane region" description="Helical" evidence="6">
    <location>
        <begin position="329"/>
        <end position="354"/>
    </location>
</feature>
<evidence type="ECO:0000256" key="1">
    <source>
        <dbReference type="ARBA" id="ARBA00004651"/>
    </source>
</evidence>
<dbReference type="InterPro" id="IPR025857">
    <property type="entry name" value="MacB_PCD"/>
</dbReference>
<evidence type="ECO:0000256" key="6">
    <source>
        <dbReference type="SAM" id="Phobius"/>
    </source>
</evidence>
<dbReference type="RefSeq" id="WP_341834838.1">
    <property type="nucleotide sequence ID" value="NZ_CP149822.1"/>
</dbReference>
<feature type="transmembrane region" description="Helical" evidence="6">
    <location>
        <begin position="713"/>
        <end position="737"/>
    </location>
</feature>
<feature type="transmembrane region" description="Helical" evidence="6">
    <location>
        <begin position="427"/>
        <end position="445"/>
    </location>
</feature>
<keyword evidence="3 6" id="KW-0812">Transmembrane</keyword>
<feature type="domain" description="ABC3 transporter permease C-terminal" evidence="7">
    <location>
        <begin position="672"/>
        <end position="785"/>
    </location>
</feature>
<dbReference type="Pfam" id="PF02687">
    <property type="entry name" value="FtsX"/>
    <property type="match status" value="2"/>
</dbReference>
<feature type="transmembrane region" description="Helical" evidence="6">
    <location>
        <begin position="282"/>
        <end position="304"/>
    </location>
</feature>
<evidence type="ECO:0000256" key="4">
    <source>
        <dbReference type="ARBA" id="ARBA00022989"/>
    </source>
</evidence>
<feature type="domain" description="ABC3 transporter permease C-terminal" evidence="7">
    <location>
        <begin position="290"/>
        <end position="405"/>
    </location>
</feature>
<protein>
    <submittedName>
        <fullName evidence="9">ABC transporter permease</fullName>
    </submittedName>
</protein>
<feature type="transmembrane region" description="Helical" evidence="6">
    <location>
        <begin position="672"/>
        <end position="693"/>
    </location>
</feature>
<accession>A0ABZ2YK47</accession>
<feature type="domain" description="MacB-like periplasmic core" evidence="8">
    <location>
        <begin position="21"/>
        <end position="236"/>
    </location>
</feature>
<feature type="transmembrane region" description="Helical" evidence="6">
    <location>
        <begin position="757"/>
        <end position="778"/>
    </location>
</feature>
<dbReference type="Proteomes" id="UP001485459">
    <property type="component" value="Chromosome"/>
</dbReference>
<dbReference type="PANTHER" id="PTHR30572">
    <property type="entry name" value="MEMBRANE COMPONENT OF TRANSPORTER-RELATED"/>
    <property type="match status" value="1"/>
</dbReference>
<reference evidence="10" key="1">
    <citation type="submission" date="2024-03" db="EMBL/GenBank/DDBJ databases">
        <title>Chitinophaga horti sp. nov., isolated from garden soil.</title>
        <authorList>
            <person name="Lee D.S."/>
            <person name="Han D.M."/>
            <person name="Baek J.H."/>
            <person name="Choi D.G."/>
            <person name="Jeon J.H."/>
            <person name="Jeon C.O."/>
        </authorList>
    </citation>
    <scope>NUCLEOTIDE SEQUENCE [LARGE SCALE GENOMIC DNA]</scope>
    <source>
        <strain evidence="10">GPA1</strain>
    </source>
</reference>
<dbReference type="PANTHER" id="PTHR30572:SF18">
    <property type="entry name" value="ABC-TYPE MACROLIDE FAMILY EXPORT SYSTEM PERMEASE COMPONENT 2"/>
    <property type="match status" value="1"/>
</dbReference>
<comment type="subcellular location">
    <subcellularLocation>
        <location evidence="1">Cell membrane</location>
        <topology evidence="1">Multi-pass membrane protein</topology>
    </subcellularLocation>
</comment>
<keyword evidence="4 6" id="KW-1133">Transmembrane helix</keyword>
<gene>
    <name evidence="9" type="ORF">WJU16_18000</name>
</gene>
<dbReference type="PROSITE" id="PS51257">
    <property type="entry name" value="PROKAR_LIPOPROTEIN"/>
    <property type="match status" value="1"/>
</dbReference>
<dbReference type="InterPro" id="IPR003838">
    <property type="entry name" value="ABC3_permease_C"/>
</dbReference>
<evidence type="ECO:0000259" key="7">
    <source>
        <dbReference type="Pfam" id="PF02687"/>
    </source>
</evidence>
<evidence type="ECO:0000259" key="8">
    <source>
        <dbReference type="Pfam" id="PF12704"/>
    </source>
</evidence>
<dbReference type="EMBL" id="CP149822">
    <property type="protein sequence ID" value="WZN39873.1"/>
    <property type="molecule type" value="Genomic_DNA"/>
</dbReference>
<keyword evidence="10" id="KW-1185">Reference proteome</keyword>
<proteinExistence type="predicted"/>
<keyword evidence="5 6" id="KW-0472">Membrane</keyword>
<keyword evidence="2" id="KW-1003">Cell membrane</keyword>
<evidence type="ECO:0000313" key="10">
    <source>
        <dbReference type="Proteomes" id="UP001485459"/>
    </source>
</evidence>
<organism evidence="9 10">
    <name type="scientific">Chitinophaga pollutisoli</name>
    <dbReference type="NCBI Taxonomy" id="3133966"/>
    <lineage>
        <taxon>Bacteria</taxon>
        <taxon>Pseudomonadati</taxon>
        <taxon>Bacteroidota</taxon>
        <taxon>Chitinophagia</taxon>
        <taxon>Chitinophagales</taxon>
        <taxon>Chitinophagaceae</taxon>
        <taxon>Chitinophaga</taxon>
    </lineage>
</organism>
<name>A0ABZ2YK47_9BACT</name>
<evidence type="ECO:0000256" key="2">
    <source>
        <dbReference type="ARBA" id="ARBA00022475"/>
    </source>
</evidence>
<feature type="transmembrane region" description="Helical" evidence="6">
    <location>
        <begin position="374"/>
        <end position="395"/>
    </location>
</feature>
<dbReference type="InterPro" id="IPR050250">
    <property type="entry name" value="Macrolide_Exporter_MacB"/>
</dbReference>
<evidence type="ECO:0000256" key="5">
    <source>
        <dbReference type="ARBA" id="ARBA00023136"/>
    </source>
</evidence>
<evidence type="ECO:0000256" key="3">
    <source>
        <dbReference type="ARBA" id="ARBA00022692"/>
    </source>
</evidence>